<keyword evidence="1" id="KW-1133">Transmembrane helix</keyword>
<evidence type="ECO:0000313" key="3">
    <source>
        <dbReference type="Proteomes" id="UP000441586"/>
    </source>
</evidence>
<keyword evidence="1" id="KW-0812">Transmembrane</keyword>
<protein>
    <submittedName>
        <fullName evidence="2">Uncharacterized protein</fullName>
    </submittedName>
</protein>
<comment type="caution">
    <text evidence="2">The sequence shown here is derived from an EMBL/GenBank/DDBJ whole genome shotgun (WGS) entry which is preliminary data.</text>
</comment>
<keyword evidence="1" id="KW-0472">Membrane</keyword>
<feature type="transmembrane region" description="Helical" evidence="1">
    <location>
        <begin position="65"/>
        <end position="85"/>
    </location>
</feature>
<feature type="transmembrane region" description="Helical" evidence="1">
    <location>
        <begin position="36"/>
        <end position="58"/>
    </location>
</feature>
<evidence type="ECO:0000256" key="1">
    <source>
        <dbReference type="SAM" id="Phobius"/>
    </source>
</evidence>
<evidence type="ECO:0000313" key="2">
    <source>
        <dbReference type="EMBL" id="KAE9632403.1"/>
    </source>
</evidence>
<reference evidence="2 3" key="1">
    <citation type="submission" date="2019-12" db="EMBL/GenBank/DDBJ databases">
        <authorList>
            <person name="Zhang Y.-J."/>
        </authorList>
    </citation>
    <scope>NUCLEOTIDE SEQUENCE [LARGE SCALE GENOMIC DNA]</scope>
    <source>
        <strain evidence="2 3">H18S-6</strain>
    </source>
</reference>
<name>A0A6A4RG24_9RHOB</name>
<dbReference type="EMBL" id="WSFO01000001">
    <property type="protein sequence ID" value="KAE9632403.1"/>
    <property type="molecule type" value="Genomic_DNA"/>
</dbReference>
<gene>
    <name evidence="2" type="ORF">GP644_01095</name>
</gene>
<dbReference type="AlphaFoldDB" id="A0A6A4RG24"/>
<dbReference type="Proteomes" id="UP000441586">
    <property type="component" value="Unassembled WGS sequence"/>
</dbReference>
<proteinExistence type="predicted"/>
<accession>A0A6A4RG24</accession>
<organism evidence="2 3">
    <name type="scientific">Parasedimentitalea maritima</name>
    <dbReference type="NCBI Taxonomy" id="2578117"/>
    <lineage>
        <taxon>Bacteria</taxon>
        <taxon>Pseudomonadati</taxon>
        <taxon>Pseudomonadota</taxon>
        <taxon>Alphaproteobacteria</taxon>
        <taxon>Rhodobacterales</taxon>
        <taxon>Paracoccaceae</taxon>
        <taxon>Parasedimentitalea</taxon>
    </lineage>
</organism>
<dbReference type="RefSeq" id="WP_158976381.1">
    <property type="nucleotide sequence ID" value="NZ_WSFO01000001.1"/>
</dbReference>
<sequence length="100" mass="11378">MSFAVVLVVLVTCFFAPSWMEDRQDRDWLGVKRMLLGIAAVWIALSATLILFHLFGAAVVLRLDFLFLFLSSSVYWIPFLLIRVIQLGLRDRKFAQGSVA</sequence>